<gene>
    <name evidence="3" type="ORF">DME_LOCUS6065</name>
</gene>
<dbReference type="Proteomes" id="UP000038040">
    <property type="component" value="Unplaced"/>
</dbReference>
<keyword evidence="2" id="KW-0732">Signal</keyword>
<reference evidence="6" key="1">
    <citation type="submission" date="2017-02" db="UniProtKB">
        <authorList>
            <consortium name="WormBaseParasite"/>
        </authorList>
    </citation>
    <scope>IDENTIFICATION</scope>
</reference>
<dbReference type="WBParaSite" id="DME_0000170501-mRNA-1">
    <property type="protein sequence ID" value="DME_0000170501-mRNA-1"/>
    <property type="gene ID" value="DME_0000170501"/>
</dbReference>
<reference evidence="3 5" key="2">
    <citation type="submission" date="2018-11" db="EMBL/GenBank/DDBJ databases">
        <authorList>
            <consortium name="Pathogen Informatics"/>
        </authorList>
    </citation>
    <scope>NUCLEOTIDE SEQUENCE [LARGE SCALE GENOMIC DNA]</scope>
</reference>
<feature type="region of interest" description="Disordered" evidence="1">
    <location>
        <begin position="124"/>
        <end position="151"/>
    </location>
</feature>
<name>A0A0N4U4J1_DRAME</name>
<sequence>MLHAYLLLLLLANAKPFLLPSGNRCNCPQTPACPSVAECPSVPPPCPVNPPCFARGEKTYHPNDGAASAMRFINDVNTAENFDGDFEMDRDLAKLSQDNELNNLDEDDSDLLAAKYGRTYRLVKRSSETTSPESVLPTASDITNSNSKINQNTKCNSPLLKQIMLEVNVFTYC</sequence>
<evidence type="ECO:0000256" key="1">
    <source>
        <dbReference type="SAM" id="MobiDB-lite"/>
    </source>
</evidence>
<dbReference type="EMBL" id="UYYG01001154">
    <property type="protein sequence ID" value="VDN56092.1"/>
    <property type="molecule type" value="Genomic_DNA"/>
</dbReference>
<keyword evidence="5" id="KW-1185">Reference proteome</keyword>
<feature type="signal peptide" evidence="2">
    <location>
        <begin position="1"/>
        <end position="16"/>
    </location>
</feature>
<dbReference type="AlphaFoldDB" id="A0A0N4U4J1"/>
<evidence type="ECO:0000313" key="3">
    <source>
        <dbReference type="EMBL" id="VDN56092.1"/>
    </source>
</evidence>
<feature type="chain" id="PRO_5041040954" evidence="2">
    <location>
        <begin position="17"/>
        <end position="173"/>
    </location>
</feature>
<proteinExistence type="predicted"/>
<evidence type="ECO:0000313" key="4">
    <source>
        <dbReference type="Proteomes" id="UP000038040"/>
    </source>
</evidence>
<organism evidence="4 6">
    <name type="scientific">Dracunculus medinensis</name>
    <name type="common">Guinea worm</name>
    <dbReference type="NCBI Taxonomy" id="318479"/>
    <lineage>
        <taxon>Eukaryota</taxon>
        <taxon>Metazoa</taxon>
        <taxon>Ecdysozoa</taxon>
        <taxon>Nematoda</taxon>
        <taxon>Chromadorea</taxon>
        <taxon>Rhabditida</taxon>
        <taxon>Spirurina</taxon>
        <taxon>Dracunculoidea</taxon>
        <taxon>Dracunculidae</taxon>
        <taxon>Dracunculus</taxon>
    </lineage>
</organism>
<protein>
    <submittedName>
        <fullName evidence="6">Secreted protein</fullName>
    </submittedName>
</protein>
<dbReference type="Proteomes" id="UP000274756">
    <property type="component" value="Unassembled WGS sequence"/>
</dbReference>
<evidence type="ECO:0000256" key="2">
    <source>
        <dbReference type="SAM" id="SignalP"/>
    </source>
</evidence>
<evidence type="ECO:0000313" key="5">
    <source>
        <dbReference type="Proteomes" id="UP000274756"/>
    </source>
</evidence>
<evidence type="ECO:0000313" key="6">
    <source>
        <dbReference type="WBParaSite" id="DME_0000170501-mRNA-1"/>
    </source>
</evidence>
<feature type="compositionally biased region" description="Polar residues" evidence="1">
    <location>
        <begin position="140"/>
        <end position="151"/>
    </location>
</feature>
<accession>A0A0N4U4J1</accession>